<gene>
    <name evidence="2" type="ORF">WLF18_12760</name>
</gene>
<dbReference type="EMBL" id="JBBNAW010000009">
    <property type="protein sequence ID" value="MEK2609976.1"/>
    <property type="molecule type" value="Genomic_DNA"/>
</dbReference>
<keyword evidence="1" id="KW-1133">Transmembrane helix</keyword>
<keyword evidence="1" id="KW-0812">Transmembrane</keyword>
<evidence type="ECO:0000313" key="2">
    <source>
        <dbReference type="EMBL" id="MEK2609976.1"/>
    </source>
</evidence>
<evidence type="ECO:0000256" key="1">
    <source>
        <dbReference type="SAM" id="Phobius"/>
    </source>
</evidence>
<name>A0ABU9A066_9PSED</name>
<organism evidence="2 3">
    <name type="scientific">Pseudomonas shirazensis</name>
    <dbReference type="NCBI Taxonomy" id="2745494"/>
    <lineage>
        <taxon>Bacteria</taxon>
        <taxon>Pseudomonadati</taxon>
        <taxon>Pseudomonadota</taxon>
        <taxon>Gammaproteobacteria</taxon>
        <taxon>Pseudomonadales</taxon>
        <taxon>Pseudomonadaceae</taxon>
        <taxon>Pseudomonas</taxon>
    </lineage>
</organism>
<comment type="caution">
    <text evidence="2">The sequence shown here is derived from an EMBL/GenBank/DDBJ whole genome shotgun (WGS) entry which is preliminary data.</text>
</comment>
<dbReference type="RefSeq" id="WP_186701604.1">
    <property type="nucleotide sequence ID" value="NZ_CP177040.1"/>
</dbReference>
<feature type="transmembrane region" description="Helical" evidence="1">
    <location>
        <begin position="46"/>
        <end position="66"/>
    </location>
</feature>
<feature type="transmembrane region" description="Helical" evidence="1">
    <location>
        <begin position="86"/>
        <end position="103"/>
    </location>
</feature>
<sequence>MQTGKSSQAKQLIVLRSDKEDYVIPGFSEAYQAAVAAKIMGRFCGVLLMIIGLIAVVVVFSTLAFAPSPSAHIWYGEKTLLMSIRPYVGVIGVLGGLCLVMGGRQHASASISEDAFLLDHYDLDWEGEADKVTVQLRHVNGDHFHITSKAS</sequence>
<protein>
    <submittedName>
        <fullName evidence="2">Uncharacterized protein</fullName>
    </submittedName>
</protein>
<keyword evidence="3" id="KW-1185">Reference proteome</keyword>
<accession>A0ABU9A066</accession>
<reference evidence="2 3" key="1">
    <citation type="submission" date="2024-03" db="EMBL/GenBank/DDBJ databases">
        <title>Screening, Identification and Application of a Plant Lactobacillus Strain.</title>
        <authorList>
            <person name="Li Y.L."/>
        </authorList>
    </citation>
    <scope>NUCLEOTIDE SEQUENCE [LARGE SCALE GENOMIC DNA]</scope>
    <source>
        <strain evidence="2 3">JDB</strain>
    </source>
</reference>
<dbReference type="Proteomes" id="UP001386972">
    <property type="component" value="Unassembled WGS sequence"/>
</dbReference>
<proteinExistence type="predicted"/>
<evidence type="ECO:0000313" key="3">
    <source>
        <dbReference type="Proteomes" id="UP001386972"/>
    </source>
</evidence>
<keyword evidence="1" id="KW-0472">Membrane</keyword>